<accession>A0A4Y2SKV0</accession>
<dbReference type="EMBL" id="BGPR01022043">
    <property type="protein sequence ID" value="GBN87930.1"/>
    <property type="molecule type" value="Genomic_DNA"/>
</dbReference>
<gene>
    <name evidence="1" type="ORF">AVEN_266894_1</name>
</gene>
<name>A0A4Y2SKV0_ARAVE</name>
<comment type="caution">
    <text evidence="1">The sequence shown here is derived from an EMBL/GenBank/DDBJ whole genome shotgun (WGS) entry which is preliminary data.</text>
</comment>
<dbReference type="Proteomes" id="UP000499080">
    <property type="component" value="Unassembled WGS sequence"/>
</dbReference>
<evidence type="ECO:0000313" key="2">
    <source>
        <dbReference type="Proteomes" id="UP000499080"/>
    </source>
</evidence>
<reference evidence="1 2" key="1">
    <citation type="journal article" date="2019" name="Sci. Rep.">
        <title>Orb-weaving spider Araneus ventricosus genome elucidates the spidroin gene catalogue.</title>
        <authorList>
            <person name="Kono N."/>
            <person name="Nakamura H."/>
            <person name="Ohtoshi R."/>
            <person name="Moran D.A.P."/>
            <person name="Shinohara A."/>
            <person name="Yoshida Y."/>
            <person name="Fujiwara M."/>
            <person name="Mori M."/>
            <person name="Tomita M."/>
            <person name="Arakawa K."/>
        </authorList>
    </citation>
    <scope>NUCLEOTIDE SEQUENCE [LARGE SCALE GENOMIC DNA]</scope>
</reference>
<evidence type="ECO:0000313" key="1">
    <source>
        <dbReference type="EMBL" id="GBN87930.1"/>
    </source>
</evidence>
<keyword evidence="2" id="KW-1185">Reference proteome</keyword>
<organism evidence="1 2">
    <name type="scientific">Araneus ventricosus</name>
    <name type="common">Orbweaver spider</name>
    <name type="synonym">Epeira ventricosa</name>
    <dbReference type="NCBI Taxonomy" id="182803"/>
    <lineage>
        <taxon>Eukaryota</taxon>
        <taxon>Metazoa</taxon>
        <taxon>Ecdysozoa</taxon>
        <taxon>Arthropoda</taxon>
        <taxon>Chelicerata</taxon>
        <taxon>Arachnida</taxon>
        <taxon>Araneae</taxon>
        <taxon>Araneomorphae</taxon>
        <taxon>Entelegynae</taxon>
        <taxon>Araneoidea</taxon>
        <taxon>Araneidae</taxon>
        <taxon>Araneus</taxon>
    </lineage>
</organism>
<dbReference type="AlphaFoldDB" id="A0A4Y2SKV0"/>
<sequence length="81" mass="9195">MAARINECKFYSREREREATSTGPFRGIHGFDREGGKFARAVLLIKLTDCIARELSMSIDITEHYLSMDGLKLLLTTSLEL</sequence>
<protein>
    <submittedName>
        <fullName evidence="1">Uncharacterized protein</fullName>
    </submittedName>
</protein>
<proteinExistence type="predicted"/>